<protein>
    <submittedName>
        <fullName evidence="2">Uncharacterized protein</fullName>
    </submittedName>
</protein>
<feature type="coiled-coil region" evidence="1">
    <location>
        <begin position="772"/>
        <end position="839"/>
    </location>
</feature>
<proteinExistence type="predicted"/>
<name>A0ABR2GSH1_9EUKA</name>
<keyword evidence="3" id="KW-1185">Reference proteome</keyword>
<accession>A0ABR2GSH1</accession>
<feature type="coiled-coil region" evidence="1">
    <location>
        <begin position="602"/>
        <end position="719"/>
    </location>
</feature>
<evidence type="ECO:0000313" key="3">
    <source>
        <dbReference type="Proteomes" id="UP001470230"/>
    </source>
</evidence>
<sequence length="931" mass="110853">MKRAEKKKRARKFNVSKKICQLNRVATLFSIQYHEQDFQRQYISDQYSSKISMLLNNAWIEAEKNYSEISNIYPTIESEYHDIYRKKYKEIKINLNVFIQSTGEMIQRKLQNISKQIDFKTTEIVQINQKIEKYDNPKFETELFDEFITNLNALVKIQRHRFNEQRNKILVSFNARISLLNNESESRVQKMKTENEIQTGLIKSAFFHNFENKELYHQFLSNFLIPFRKHLKHHQFLLTGIENKFLGTKNAADKSIHTTKKQIFKEIDKIKKIQNKYNSEKNEMLKLINQSALIDSPCNKDNIKFLSIDSVKQEFQDKVNNYQKEEEALKTKLSEMQIQFKNKYQFLKLNQKGRLSNIESIFRDIQKTQSTEIIKFNNSYNQIEKNITDRITNIEKEISEFIENKEKIEQNYRNQLLTIKSENLISIKSINQEFGKEKEFLDFDFQQRKNQIQNKKTQITFDLKNLQDEKNSILSRFQSFFCKINNDEKREAESILNNSKFLISELQTELTNDFNKFSQKSKEEIKRIQLECQKKKNDKIRQIEFLHSQEILKTQFNLENCQSKSNSDYNRYSEIYKNYQNELNSITPPTSNDNFVSLTIKLSDAKKELNDHIEIIENDRKKLNNLYNSRLQREEERHLKIIDEQKEKLEIISKIEKVRKEKEEKLNELKKSQNQSSNEIDKEFQRNLDIIELRFLNQKALLNKQIESTRKEILFKKEEILNSISELKKSHEIQLKPYQTKYSLILRKQRATLTHSPNSSAIPFDELILKKMRQHKEKVKKLRETIHDAQNTIQICESEFEHQIFINQQRNKKKFEANEAKLNDELNQLTLKRDELKASLSRNNGFFDVDENSSSFIPSKTSNEERITKLRLRLNNVSQQLSAILAEYKKYKDIFDGQENIMSSSLGANQTVTVLQLTSSHHSIPPKFNVT</sequence>
<evidence type="ECO:0000256" key="1">
    <source>
        <dbReference type="SAM" id="Coils"/>
    </source>
</evidence>
<reference evidence="2 3" key="1">
    <citation type="submission" date="2024-04" db="EMBL/GenBank/DDBJ databases">
        <title>Tritrichomonas musculus Genome.</title>
        <authorList>
            <person name="Alves-Ferreira E."/>
            <person name="Grigg M."/>
            <person name="Lorenzi H."/>
            <person name="Galac M."/>
        </authorList>
    </citation>
    <scope>NUCLEOTIDE SEQUENCE [LARGE SCALE GENOMIC DNA]</scope>
    <source>
        <strain evidence="2 3">EAF2021</strain>
    </source>
</reference>
<gene>
    <name evidence="2" type="ORF">M9Y10_037413</name>
</gene>
<organism evidence="2 3">
    <name type="scientific">Tritrichomonas musculus</name>
    <dbReference type="NCBI Taxonomy" id="1915356"/>
    <lineage>
        <taxon>Eukaryota</taxon>
        <taxon>Metamonada</taxon>
        <taxon>Parabasalia</taxon>
        <taxon>Tritrichomonadida</taxon>
        <taxon>Tritrichomonadidae</taxon>
        <taxon>Tritrichomonas</taxon>
    </lineage>
</organism>
<dbReference type="Proteomes" id="UP001470230">
    <property type="component" value="Unassembled WGS sequence"/>
</dbReference>
<evidence type="ECO:0000313" key="2">
    <source>
        <dbReference type="EMBL" id="KAK8836887.1"/>
    </source>
</evidence>
<dbReference type="EMBL" id="JAPFFF010000063">
    <property type="protein sequence ID" value="KAK8836887.1"/>
    <property type="molecule type" value="Genomic_DNA"/>
</dbReference>
<keyword evidence="1" id="KW-0175">Coiled coil</keyword>
<comment type="caution">
    <text evidence="2">The sequence shown here is derived from an EMBL/GenBank/DDBJ whole genome shotgun (WGS) entry which is preliminary data.</text>
</comment>
<feature type="coiled-coil region" evidence="1">
    <location>
        <begin position="270"/>
        <end position="339"/>
    </location>
</feature>